<dbReference type="EMBL" id="GGEC01060343">
    <property type="protein sequence ID" value="MBX40827.1"/>
    <property type="molecule type" value="Transcribed_RNA"/>
</dbReference>
<protein>
    <submittedName>
        <fullName evidence="1">Uncharacterized protein</fullName>
    </submittedName>
</protein>
<name>A0A2P2NED1_RHIMU</name>
<dbReference type="AlphaFoldDB" id="A0A2P2NED1"/>
<proteinExistence type="predicted"/>
<sequence>MQFLSFEEAFHSPKMYGRPSVSSQQ</sequence>
<organism evidence="1">
    <name type="scientific">Rhizophora mucronata</name>
    <name type="common">Asiatic mangrove</name>
    <dbReference type="NCBI Taxonomy" id="61149"/>
    <lineage>
        <taxon>Eukaryota</taxon>
        <taxon>Viridiplantae</taxon>
        <taxon>Streptophyta</taxon>
        <taxon>Embryophyta</taxon>
        <taxon>Tracheophyta</taxon>
        <taxon>Spermatophyta</taxon>
        <taxon>Magnoliopsida</taxon>
        <taxon>eudicotyledons</taxon>
        <taxon>Gunneridae</taxon>
        <taxon>Pentapetalae</taxon>
        <taxon>rosids</taxon>
        <taxon>fabids</taxon>
        <taxon>Malpighiales</taxon>
        <taxon>Rhizophoraceae</taxon>
        <taxon>Rhizophora</taxon>
    </lineage>
</organism>
<accession>A0A2P2NED1</accession>
<evidence type="ECO:0000313" key="1">
    <source>
        <dbReference type="EMBL" id="MBX40827.1"/>
    </source>
</evidence>
<reference evidence="1" key="1">
    <citation type="submission" date="2018-02" db="EMBL/GenBank/DDBJ databases">
        <title>Rhizophora mucronata_Transcriptome.</title>
        <authorList>
            <person name="Meera S.P."/>
            <person name="Sreeshan A."/>
            <person name="Augustine A."/>
        </authorList>
    </citation>
    <scope>NUCLEOTIDE SEQUENCE</scope>
    <source>
        <tissue evidence="1">Leaf</tissue>
    </source>
</reference>